<organism evidence="2 3">
    <name type="scientific">Characodon lateralis</name>
    <dbReference type="NCBI Taxonomy" id="208331"/>
    <lineage>
        <taxon>Eukaryota</taxon>
        <taxon>Metazoa</taxon>
        <taxon>Chordata</taxon>
        <taxon>Craniata</taxon>
        <taxon>Vertebrata</taxon>
        <taxon>Euteleostomi</taxon>
        <taxon>Actinopterygii</taxon>
        <taxon>Neopterygii</taxon>
        <taxon>Teleostei</taxon>
        <taxon>Neoteleostei</taxon>
        <taxon>Acanthomorphata</taxon>
        <taxon>Ovalentaria</taxon>
        <taxon>Atherinomorphae</taxon>
        <taxon>Cyprinodontiformes</taxon>
        <taxon>Goodeidae</taxon>
        <taxon>Characodon</taxon>
    </lineage>
</organism>
<gene>
    <name evidence="2" type="ORF">CHARACLAT_014264</name>
</gene>
<dbReference type="Proteomes" id="UP001352852">
    <property type="component" value="Unassembled WGS sequence"/>
</dbReference>
<keyword evidence="1" id="KW-0732">Signal</keyword>
<evidence type="ECO:0000313" key="2">
    <source>
        <dbReference type="EMBL" id="MED6280775.1"/>
    </source>
</evidence>
<evidence type="ECO:0000256" key="1">
    <source>
        <dbReference type="SAM" id="SignalP"/>
    </source>
</evidence>
<reference evidence="2 3" key="1">
    <citation type="submission" date="2021-06" db="EMBL/GenBank/DDBJ databases">
        <authorList>
            <person name="Palmer J.M."/>
        </authorList>
    </citation>
    <scope>NUCLEOTIDE SEQUENCE [LARGE SCALE GENOMIC DNA]</scope>
    <source>
        <strain evidence="2 3">CL_MEX2019</strain>
        <tissue evidence="2">Muscle</tissue>
    </source>
</reference>
<accession>A0ABU7E165</accession>
<comment type="caution">
    <text evidence="2">The sequence shown here is derived from an EMBL/GenBank/DDBJ whole genome shotgun (WGS) entry which is preliminary data.</text>
</comment>
<feature type="signal peptide" evidence="1">
    <location>
        <begin position="1"/>
        <end position="17"/>
    </location>
</feature>
<feature type="chain" id="PRO_5045569101" evidence="1">
    <location>
        <begin position="18"/>
        <end position="202"/>
    </location>
</feature>
<keyword evidence="3" id="KW-1185">Reference proteome</keyword>
<proteinExistence type="predicted"/>
<evidence type="ECO:0000313" key="3">
    <source>
        <dbReference type="Proteomes" id="UP001352852"/>
    </source>
</evidence>
<protein>
    <submittedName>
        <fullName evidence="2">Uncharacterized protein</fullName>
    </submittedName>
</protein>
<name>A0ABU7E165_9TELE</name>
<sequence length="202" mass="23071">MSGSGLCLCLCLPHVFCFRLCWSSQVCWVTGATCSTDYHEEYLSRRLPALQYFENLSFGSMSLSFWTSFQEVILDDQAYLRSEDSYPVICLCLDSYQAGSFLSSSSPEPSHKRTLSSLQRKPPHIELVSLFRAHTEQHQVNSLQISLLKTWILSLIPSGDLATITREIFVRFVPDCITNKTVFILFSPPECSLYVGQRYFEH</sequence>
<dbReference type="EMBL" id="JAHUTJ010042047">
    <property type="protein sequence ID" value="MED6280775.1"/>
    <property type="molecule type" value="Genomic_DNA"/>
</dbReference>